<dbReference type="Proteomes" id="UP001057452">
    <property type="component" value="Chromosome 3"/>
</dbReference>
<organism evidence="1 2">
    <name type="scientific">Chaenocephalus aceratus</name>
    <name type="common">Blackfin icefish</name>
    <name type="synonym">Chaenichthys aceratus</name>
    <dbReference type="NCBI Taxonomy" id="36190"/>
    <lineage>
        <taxon>Eukaryota</taxon>
        <taxon>Metazoa</taxon>
        <taxon>Chordata</taxon>
        <taxon>Craniata</taxon>
        <taxon>Vertebrata</taxon>
        <taxon>Euteleostomi</taxon>
        <taxon>Actinopterygii</taxon>
        <taxon>Neopterygii</taxon>
        <taxon>Teleostei</taxon>
        <taxon>Neoteleostei</taxon>
        <taxon>Acanthomorphata</taxon>
        <taxon>Eupercaria</taxon>
        <taxon>Perciformes</taxon>
        <taxon>Notothenioidei</taxon>
        <taxon>Channichthyidae</taxon>
        <taxon>Chaenocephalus</taxon>
    </lineage>
</organism>
<accession>A0ACB9XVY6</accession>
<sequence length="533" mass="60295">MDLVDQGGEFCNKVNYNLCERLGIERSLCSPYHPQTNGLVEKLNGTIQRSLNKLVAGEPKRWDQFLQPTMFSLRTKTQLTTKFSPYFLMFGREARYPSEVPKEYKITEDKVKRMVEREDVWKGLQKQEAVFTIVKKNMKKSQDRVRKRKLEKGQADNFEVGDLVLKRNKRLEQRKGGKLEVEMQGPYRVVDIEGKVAEIVSEKGNNTMKVNIDHLTRYVQPEERIPAKLKKLLDPSPLADPLTSTPTSTSTSTSTSTPSTSSQTLAPSSQAEGASSEVETLIRDKWAGRRKETLWAKYGPYKVYSENLMVLAPGQQLEGEIINAYLSWVGIKAGAFIFDSYLITSLWQGTHKGGLRKLDLTKHNVAAGAVCHRAHWTLIIMYLRENRSLFLDPFGATKDQISHCKDLTRSLVRKTNPAVGRWACDSMDHPKQLDTTSCGVLICKLAEQILLDQKVQYPVDQAGVASMRFDMAMSLVKNSDDLSQLCRACGELSSGFTKVDQWIECTGCTKWYHTRCVGQPSISLDYYCKSCTL</sequence>
<evidence type="ECO:0000313" key="2">
    <source>
        <dbReference type="Proteomes" id="UP001057452"/>
    </source>
</evidence>
<protein>
    <submittedName>
        <fullName evidence="1">Uncharacterized protein</fullName>
    </submittedName>
</protein>
<keyword evidence="2" id="KW-1185">Reference proteome</keyword>
<evidence type="ECO:0000313" key="1">
    <source>
        <dbReference type="EMBL" id="KAI4830766.1"/>
    </source>
</evidence>
<dbReference type="EMBL" id="CM043787">
    <property type="protein sequence ID" value="KAI4830766.1"/>
    <property type="molecule type" value="Genomic_DNA"/>
</dbReference>
<comment type="caution">
    <text evidence="1">The sequence shown here is derived from an EMBL/GenBank/DDBJ whole genome shotgun (WGS) entry which is preliminary data.</text>
</comment>
<gene>
    <name evidence="1" type="ORF">KUCAC02_002379</name>
</gene>
<name>A0ACB9XVY6_CHAAC</name>
<reference evidence="1" key="1">
    <citation type="submission" date="2022-05" db="EMBL/GenBank/DDBJ databases">
        <title>Chromosome-level genome of Chaenocephalus aceratus.</title>
        <authorList>
            <person name="Park H."/>
        </authorList>
    </citation>
    <scope>NUCLEOTIDE SEQUENCE</scope>
    <source>
        <strain evidence="1">KU_202001</strain>
    </source>
</reference>
<proteinExistence type="predicted"/>